<dbReference type="SMART" id="SM00320">
    <property type="entry name" value="WD40"/>
    <property type="match status" value="5"/>
</dbReference>
<dbReference type="InterPro" id="IPR015943">
    <property type="entry name" value="WD40/YVTN_repeat-like_dom_sf"/>
</dbReference>
<dbReference type="PANTHER" id="PTHR22847">
    <property type="entry name" value="WD40 REPEAT PROTEIN"/>
    <property type="match status" value="1"/>
</dbReference>
<gene>
    <name evidence="6" type="ORF">N7G274_010915</name>
</gene>
<evidence type="ECO:0000256" key="4">
    <source>
        <dbReference type="ARBA" id="ARBA00039789"/>
    </source>
</evidence>
<keyword evidence="1" id="KW-0853">WD repeat</keyword>
<comment type="caution">
    <text evidence="6">The sequence shown here is derived from an EMBL/GenBank/DDBJ whole genome shotgun (WGS) entry which is preliminary data.</text>
</comment>
<evidence type="ECO:0000256" key="1">
    <source>
        <dbReference type="ARBA" id="ARBA00022574"/>
    </source>
</evidence>
<dbReference type="Pfam" id="PF00400">
    <property type="entry name" value="WD40"/>
    <property type="match status" value="1"/>
</dbReference>
<name>A0ABR3ZZ79_9LECA</name>
<reference evidence="6 7" key="1">
    <citation type="submission" date="2024-09" db="EMBL/GenBank/DDBJ databases">
        <title>Rethinking Asexuality: The Enigmatic Case of Functional Sexual Genes in Lepraria (Stereocaulaceae).</title>
        <authorList>
            <person name="Doellman M."/>
            <person name="Sun Y."/>
            <person name="Barcenas-Pena A."/>
            <person name="Lumbsch H.T."/>
            <person name="Grewe F."/>
        </authorList>
    </citation>
    <scope>NUCLEOTIDE SEQUENCE [LARGE SCALE GENOMIC DNA]</scope>
    <source>
        <strain evidence="6 7">Mercado 3170</strain>
    </source>
</reference>
<keyword evidence="7" id="KW-1185">Reference proteome</keyword>
<organism evidence="6 7">
    <name type="scientific">Stereocaulon virgatum</name>
    <dbReference type="NCBI Taxonomy" id="373712"/>
    <lineage>
        <taxon>Eukaryota</taxon>
        <taxon>Fungi</taxon>
        <taxon>Dikarya</taxon>
        <taxon>Ascomycota</taxon>
        <taxon>Pezizomycotina</taxon>
        <taxon>Lecanoromycetes</taxon>
        <taxon>OSLEUM clade</taxon>
        <taxon>Lecanoromycetidae</taxon>
        <taxon>Lecanorales</taxon>
        <taxon>Lecanorineae</taxon>
        <taxon>Stereocaulaceae</taxon>
        <taxon>Stereocaulon</taxon>
    </lineage>
</organism>
<dbReference type="Gene3D" id="2.130.10.10">
    <property type="entry name" value="YVTN repeat-like/Quinoprotein amine dehydrogenase"/>
    <property type="match status" value="2"/>
</dbReference>
<comment type="function">
    <text evidence="5">Involved in mitochondrial fission. Acts as an adapter protein required to form mitochondrial fission complexes. Formation of these complexes is required to promote constriction and fission of the mitochondrial compartment at a late step in mitochondrial division.</text>
</comment>
<dbReference type="InterPro" id="IPR001680">
    <property type="entry name" value="WD40_rpt"/>
</dbReference>
<proteinExistence type="inferred from homology"/>
<evidence type="ECO:0000256" key="3">
    <source>
        <dbReference type="ARBA" id="ARBA00038415"/>
    </source>
</evidence>
<evidence type="ECO:0000256" key="5">
    <source>
        <dbReference type="ARBA" id="ARBA00043913"/>
    </source>
</evidence>
<dbReference type="SUPFAM" id="SSF50998">
    <property type="entry name" value="Quinoprotein alcohol dehydrogenase-like"/>
    <property type="match status" value="1"/>
</dbReference>
<dbReference type="EMBL" id="JBEFKJ010000170">
    <property type="protein sequence ID" value="KAL2036368.1"/>
    <property type="molecule type" value="Genomic_DNA"/>
</dbReference>
<accession>A0ABR3ZZ79</accession>
<evidence type="ECO:0000313" key="6">
    <source>
        <dbReference type="EMBL" id="KAL2036368.1"/>
    </source>
</evidence>
<dbReference type="InterPro" id="IPR011047">
    <property type="entry name" value="Quinoprotein_ADH-like_sf"/>
</dbReference>
<sequence length="458" mass="50128">MKFGQNLAACPSSIFTLIPPFCPPATAPRKQFGTTACTITVSGLRAETWDDCLSTIVDTREQYSSLASSKTLFAIGTFSGKVILYKQSTCQEFGTLQHEEPVRLSKLGDSAKVLVSAGSKRLRVWDLASKVYTWDFDAPQQCMSLALTDRDQLLLGSLKDHRIRIWDLNTGYLTEDVDWTQGLEGMTKHLYRRPIMAAFSVDTDLLAIIYKGQDMLLWDLENDSLHDTYSRESGAVANPGSPYGSSGVRCLIFGAGANANLLASAYGDGELVLFDTYTGLVKKRIVAFAHILARSADGSTLASADPSGKIQLFNFRTMSLLYRINSVEPGIQELGFSGDSLRLLDIRGSHCRVWEPTVLVGQNAEEESRDTVTAPSTLRETVLEPSEDIVLITSVTYHSSGEVFLCGKEDGSVNLYEVKSGLQARKLFSHAHGIVIVSLNFEEASHTFSSIDSCGRIG</sequence>
<dbReference type="PANTHER" id="PTHR22847:SF637">
    <property type="entry name" value="WD REPEAT DOMAIN 5B"/>
    <property type="match status" value="1"/>
</dbReference>
<dbReference type="Proteomes" id="UP001590950">
    <property type="component" value="Unassembled WGS sequence"/>
</dbReference>
<keyword evidence="2" id="KW-0677">Repeat</keyword>
<protein>
    <recommendedName>
        <fullName evidence="4">Mitochondrial division protein 1</fullName>
    </recommendedName>
</protein>
<evidence type="ECO:0000256" key="2">
    <source>
        <dbReference type="ARBA" id="ARBA00022737"/>
    </source>
</evidence>
<evidence type="ECO:0000313" key="7">
    <source>
        <dbReference type="Proteomes" id="UP001590950"/>
    </source>
</evidence>
<comment type="similarity">
    <text evidence="3">Belongs to the WD repeat MDV1/CAF4 family.</text>
</comment>